<dbReference type="Pfam" id="PF11356">
    <property type="entry name" value="T2SSC"/>
    <property type="match status" value="1"/>
</dbReference>
<keyword evidence="5 9" id="KW-0812">Transmembrane</keyword>
<name>A0A0X8NVS3_ALCXX</name>
<keyword evidence="4" id="KW-0997">Cell inner membrane</keyword>
<evidence type="ECO:0000256" key="9">
    <source>
        <dbReference type="SAM" id="Phobius"/>
    </source>
</evidence>
<comment type="subcellular location">
    <subcellularLocation>
        <location evidence="1">Cell inner membrane</location>
    </subcellularLocation>
</comment>
<protein>
    <submittedName>
        <fullName evidence="11">General secretion pathway protein GspC</fullName>
    </submittedName>
</protein>
<evidence type="ECO:0000313" key="12">
    <source>
        <dbReference type="Proteomes" id="UP000060602"/>
    </source>
</evidence>
<proteinExistence type="predicted"/>
<evidence type="ECO:0000256" key="3">
    <source>
        <dbReference type="ARBA" id="ARBA00022475"/>
    </source>
</evidence>
<dbReference type="AlphaFoldDB" id="A0A0X8NVS3"/>
<evidence type="ECO:0000256" key="1">
    <source>
        <dbReference type="ARBA" id="ARBA00004533"/>
    </source>
</evidence>
<keyword evidence="7 9" id="KW-1133">Transmembrane helix</keyword>
<keyword evidence="8 9" id="KW-0472">Membrane</keyword>
<evidence type="ECO:0000256" key="4">
    <source>
        <dbReference type="ARBA" id="ARBA00022519"/>
    </source>
</evidence>
<dbReference type="Proteomes" id="UP000060602">
    <property type="component" value="Chromosome"/>
</dbReference>
<feature type="transmembrane region" description="Helical" evidence="9">
    <location>
        <begin position="18"/>
        <end position="36"/>
    </location>
</feature>
<evidence type="ECO:0000256" key="2">
    <source>
        <dbReference type="ARBA" id="ARBA00022448"/>
    </source>
</evidence>
<keyword evidence="2" id="KW-0813">Transport</keyword>
<evidence type="ECO:0000259" key="10">
    <source>
        <dbReference type="Pfam" id="PF11356"/>
    </source>
</evidence>
<keyword evidence="3" id="KW-1003">Cell membrane</keyword>
<evidence type="ECO:0000256" key="5">
    <source>
        <dbReference type="ARBA" id="ARBA00022692"/>
    </source>
</evidence>
<organism evidence="11 12">
    <name type="scientific">Alcaligenes xylosoxydans xylosoxydans</name>
    <name type="common">Achromobacter xylosoxidans</name>
    <dbReference type="NCBI Taxonomy" id="85698"/>
    <lineage>
        <taxon>Bacteria</taxon>
        <taxon>Pseudomonadati</taxon>
        <taxon>Pseudomonadota</taxon>
        <taxon>Betaproteobacteria</taxon>
        <taxon>Burkholderiales</taxon>
        <taxon>Alcaligenaceae</taxon>
        <taxon>Achromobacter</taxon>
    </lineage>
</organism>
<evidence type="ECO:0000256" key="6">
    <source>
        <dbReference type="ARBA" id="ARBA00022927"/>
    </source>
</evidence>
<dbReference type="GO" id="GO:0005886">
    <property type="term" value="C:plasma membrane"/>
    <property type="evidence" value="ECO:0007669"/>
    <property type="project" value="UniProtKB-SubCell"/>
</dbReference>
<keyword evidence="6" id="KW-0653">Protein transport</keyword>
<dbReference type="GO" id="GO:0015031">
    <property type="term" value="P:protein transport"/>
    <property type="evidence" value="ECO:0007669"/>
    <property type="project" value="UniProtKB-KW"/>
</dbReference>
<reference evidence="12" key="1">
    <citation type="submission" date="2015-12" db="EMBL/GenBank/DDBJ databases">
        <title>FDA dAtabase for Regulatory Grade micrObial Sequences (FDA-ARGOS): Supporting development and validation of Infectious Disease Dx tests.</title>
        <authorList>
            <person name="Case J."/>
            <person name="Tallon L."/>
            <person name="Sadzewicz L."/>
            <person name="Sengamalay N."/>
            <person name="Ott S."/>
            <person name="Godinez A."/>
            <person name="Nagaraj S."/>
            <person name="Nadendla S."/>
            <person name="Sichtig H."/>
        </authorList>
    </citation>
    <scope>NUCLEOTIDE SEQUENCE [LARGE SCALE GENOMIC DNA]</scope>
    <source>
        <strain evidence="12">FDAARGOS_147</strain>
    </source>
</reference>
<accession>A0A0X8NVS3</accession>
<dbReference type="Gene3D" id="2.30.30.830">
    <property type="match status" value="1"/>
</dbReference>
<evidence type="ECO:0000256" key="8">
    <source>
        <dbReference type="ARBA" id="ARBA00023136"/>
    </source>
</evidence>
<evidence type="ECO:0000313" key="11">
    <source>
        <dbReference type="EMBL" id="AMG35278.1"/>
    </source>
</evidence>
<gene>
    <name evidence="11" type="ORF">AL504_04020</name>
</gene>
<dbReference type="RefSeq" id="WP_061071273.1">
    <property type="nucleotide sequence ID" value="NZ_CP014060.2"/>
</dbReference>
<dbReference type="InterPro" id="IPR024961">
    <property type="entry name" value="T2SS_GspC_N"/>
</dbReference>
<dbReference type="EMBL" id="CP014060">
    <property type="protein sequence ID" value="AMG35278.1"/>
    <property type="molecule type" value="Genomic_DNA"/>
</dbReference>
<sequence>MALNFRIDSTAGSSWPRLASLAGAAALVAGLAWWGLRLTEPLSRPPAAPVAAPAASDNGAAEVAAWLAPGPARLDVRVVGVLAGGGRGAAVLSVNGGPPQAYAMGDKLTRSARLVGIDAQTLIVEHGGREVRLPLPTQAGDDGEGIKRVP</sequence>
<evidence type="ECO:0000256" key="7">
    <source>
        <dbReference type="ARBA" id="ARBA00022989"/>
    </source>
</evidence>
<feature type="domain" description="Type II secretion system protein GspC N-terminal" evidence="10">
    <location>
        <begin position="72"/>
        <end position="134"/>
    </location>
</feature>